<feature type="compositionally biased region" description="Polar residues" evidence="1">
    <location>
        <begin position="87"/>
        <end position="100"/>
    </location>
</feature>
<evidence type="ECO:0000313" key="2">
    <source>
        <dbReference type="EMBL" id="KAK8047376.1"/>
    </source>
</evidence>
<proteinExistence type="predicted"/>
<feature type="region of interest" description="Disordered" evidence="1">
    <location>
        <begin position="81"/>
        <end position="100"/>
    </location>
</feature>
<sequence>MGEWNAQPPADFKDATACFERKLGHDVHSKRLLFKYVKENGKPQLRVVPPSSFEDPMEVDEDKEPAPVIEMFKDITMTDADYDNEQSGENTNFCFPSSKR</sequence>
<reference evidence="2 3" key="1">
    <citation type="submission" date="2023-01" db="EMBL/GenBank/DDBJ databases">
        <title>Analysis of 21 Apiospora genomes using comparative genomics revels a genus with tremendous synthesis potential of carbohydrate active enzymes and secondary metabolites.</title>
        <authorList>
            <person name="Sorensen T."/>
        </authorList>
    </citation>
    <scope>NUCLEOTIDE SEQUENCE [LARGE SCALE GENOMIC DNA]</scope>
    <source>
        <strain evidence="2 3">CBS 83171</strain>
    </source>
</reference>
<gene>
    <name evidence="2" type="ORF">PG996_015440</name>
</gene>
<name>A0ABR1TNB6_9PEZI</name>
<evidence type="ECO:0000256" key="1">
    <source>
        <dbReference type="SAM" id="MobiDB-lite"/>
    </source>
</evidence>
<protein>
    <submittedName>
        <fullName evidence="2">Uncharacterized protein</fullName>
    </submittedName>
</protein>
<dbReference type="Proteomes" id="UP001446871">
    <property type="component" value="Unassembled WGS sequence"/>
</dbReference>
<keyword evidence="3" id="KW-1185">Reference proteome</keyword>
<dbReference type="EMBL" id="JAQQWM010000009">
    <property type="protein sequence ID" value="KAK8047376.1"/>
    <property type="molecule type" value="Genomic_DNA"/>
</dbReference>
<accession>A0ABR1TNB6</accession>
<comment type="caution">
    <text evidence="2">The sequence shown here is derived from an EMBL/GenBank/DDBJ whole genome shotgun (WGS) entry which is preliminary data.</text>
</comment>
<evidence type="ECO:0000313" key="3">
    <source>
        <dbReference type="Proteomes" id="UP001446871"/>
    </source>
</evidence>
<organism evidence="2 3">
    <name type="scientific">Apiospora saccharicola</name>
    <dbReference type="NCBI Taxonomy" id="335842"/>
    <lineage>
        <taxon>Eukaryota</taxon>
        <taxon>Fungi</taxon>
        <taxon>Dikarya</taxon>
        <taxon>Ascomycota</taxon>
        <taxon>Pezizomycotina</taxon>
        <taxon>Sordariomycetes</taxon>
        <taxon>Xylariomycetidae</taxon>
        <taxon>Amphisphaeriales</taxon>
        <taxon>Apiosporaceae</taxon>
        <taxon>Apiospora</taxon>
    </lineage>
</organism>